<dbReference type="InParanoid" id="A0A2T0GTX0"/>
<evidence type="ECO:0000256" key="3">
    <source>
        <dbReference type="ARBA" id="ARBA00022729"/>
    </source>
</evidence>
<feature type="domain" description="Right handed beta helix" evidence="6">
    <location>
        <begin position="248"/>
        <end position="384"/>
    </location>
</feature>
<keyword evidence="2" id="KW-0964">Secreted</keyword>
<dbReference type="SUPFAM" id="SSF51126">
    <property type="entry name" value="Pectin lyase-like"/>
    <property type="match status" value="1"/>
</dbReference>
<dbReference type="GO" id="GO:0005576">
    <property type="term" value="C:extracellular region"/>
    <property type="evidence" value="ECO:0007669"/>
    <property type="project" value="UniProtKB-SubCell"/>
</dbReference>
<evidence type="ECO:0000256" key="4">
    <source>
        <dbReference type="SAM" id="MobiDB-lite"/>
    </source>
</evidence>
<protein>
    <recommendedName>
        <fullName evidence="6">Right handed beta helix domain-containing protein</fullName>
    </recommendedName>
</protein>
<dbReference type="Proteomes" id="UP000239352">
    <property type="component" value="Unassembled WGS sequence"/>
</dbReference>
<feature type="chain" id="PRO_5039287497" description="Right handed beta helix domain-containing protein" evidence="5">
    <location>
        <begin position="23"/>
        <end position="588"/>
    </location>
</feature>
<feature type="region of interest" description="Disordered" evidence="4">
    <location>
        <begin position="26"/>
        <end position="54"/>
    </location>
</feature>
<keyword evidence="8" id="KW-1185">Reference proteome</keyword>
<reference evidence="7 8" key="1">
    <citation type="submission" date="2018-03" db="EMBL/GenBank/DDBJ databases">
        <title>Actinopolyspora mortivallis from Sahara, screening for active biomolecules.</title>
        <authorList>
            <person name="Selama O."/>
            <person name="Wellington E.M.H."/>
            <person name="Hacene H."/>
        </authorList>
    </citation>
    <scope>NUCLEOTIDE SEQUENCE [LARGE SCALE GENOMIC DNA]</scope>
    <source>
        <strain evidence="7 8">M5A</strain>
    </source>
</reference>
<sequence length="588" mass="63294">MWRRVPAVLATAVLCVFLLFSAAPPRPGSSDPGGVPPFENSLPRVPGTDTPVPSTALFVSPHGADHATGGRTDPLRTLNEAVRRAESGTTVVLREGTYRQSVGIVRKRLHIRSFPGERVWFKGSRIVTDWTRTSGGWAHTGWNPDFCRDCFLPAIIDPAHPHAGLPEMVFRDGTPLRQVGTRRELEPGTFLSDPSAGVLLLGSDPNGATVEVSTRPWLLQFDGPAAAGSSLRGIGVAHYASRQEYGRRGAMVVVNSPGVTLEGNAFVWSASSGTAVFAPEAKVVDNVFSDNGLVGLMANKAHRIRLSGNLAARNNRERFALSGPAIGAAGMKITRTDHPVVRRNSFLDNLGTGWWCDLGCTNALVLGNVTRGNLKHGLFYEVSSAALLASNLIADNDGFGVKLSSSDRVRLVHNTFTGNHGSLGLYNDPRPPESDRYSAARGLSWITGETRLVNNYFAGTAGRHPFFSAADHKPKSVPTPEFVSHSDGNVYLRGEEEHLGDWYLGSGVTERIEDLSELTERTGHGEHSVHTRFPGTPFRAPERGNHLLRDGVPGKGAGRPTPPETAERLGVPPRRHPDVGLLVPPGRA</sequence>
<dbReference type="STRING" id="1050202.GCA_000384035_02253"/>
<comment type="subcellular location">
    <subcellularLocation>
        <location evidence="1">Secreted</location>
    </subcellularLocation>
</comment>
<dbReference type="PANTHER" id="PTHR40088:SF2">
    <property type="entry name" value="SECRETED SUGAR HYDROLASE"/>
    <property type="match status" value="1"/>
</dbReference>
<feature type="signal peptide" evidence="5">
    <location>
        <begin position="1"/>
        <end position="22"/>
    </location>
</feature>
<gene>
    <name evidence="7" type="ORF">CEP50_14690</name>
</gene>
<dbReference type="PANTHER" id="PTHR40088">
    <property type="entry name" value="PECTATE LYASE (EUROFUNG)"/>
    <property type="match status" value="1"/>
</dbReference>
<proteinExistence type="predicted"/>
<dbReference type="InterPro" id="IPR052052">
    <property type="entry name" value="Polysaccharide_Lyase_9"/>
</dbReference>
<dbReference type="Pfam" id="PF13229">
    <property type="entry name" value="Beta_helix"/>
    <property type="match status" value="1"/>
</dbReference>
<evidence type="ECO:0000313" key="7">
    <source>
        <dbReference type="EMBL" id="PRW62568.1"/>
    </source>
</evidence>
<feature type="compositionally biased region" description="Basic and acidic residues" evidence="4">
    <location>
        <begin position="540"/>
        <end position="549"/>
    </location>
</feature>
<evidence type="ECO:0000259" key="6">
    <source>
        <dbReference type="Pfam" id="PF13229"/>
    </source>
</evidence>
<dbReference type="EMBL" id="PVSR01000029">
    <property type="protein sequence ID" value="PRW62568.1"/>
    <property type="molecule type" value="Genomic_DNA"/>
</dbReference>
<dbReference type="Gene3D" id="2.160.20.10">
    <property type="entry name" value="Single-stranded right-handed beta-helix, Pectin lyase-like"/>
    <property type="match status" value="2"/>
</dbReference>
<keyword evidence="3 5" id="KW-0732">Signal</keyword>
<dbReference type="InterPro" id="IPR011050">
    <property type="entry name" value="Pectin_lyase_fold/virulence"/>
</dbReference>
<evidence type="ECO:0000313" key="8">
    <source>
        <dbReference type="Proteomes" id="UP000239352"/>
    </source>
</evidence>
<feature type="region of interest" description="Disordered" evidence="4">
    <location>
        <begin position="520"/>
        <end position="588"/>
    </location>
</feature>
<accession>A0A2T0GTX0</accession>
<evidence type="ECO:0000256" key="5">
    <source>
        <dbReference type="SAM" id="SignalP"/>
    </source>
</evidence>
<comment type="caution">
    <text evidence="7">The sequence shown here is derived from an EMBL/GenBank/DDBJ whole genome shotgun (WGS) entry which is preliminary data.</text>
</comment>
<name>A0A2T0GTX0_ACTMO</name>
<evidence type="ECO:0000256" key="2">
    <source>
        <dbReference type="ARBA" id="ARBA00022525"/>
    </source>
</evidence>
<dbReference type="InterPro" id="IPR012334">
    <property type="entry name" value="Pectin_lyas_fold"/>
</dbReference>
<dbReference type="AlphaFoldDB" id="A0A2T0GTX0"/>
<dbReference type="InterPro" id="IPR039448">
    <property type="entry name" value="Beta_helix"/>
</dbReference>
<organism evidence="7 8">
    <name type="scientific">Actinopolyspora mortivallis</name>
    <dbReference type="NCBI Taxonomy" id="33906"/>
    <lineage>
        <taxon>Bacteria</taxon>
        <taxon>Bacillati</taxon>
        <taxon>Actinomycetota</taxon>
        <taxon>Actinomycetes</taxon>
        <taxon>Actinopolysporales</taxon>
        <taxon>Actinopolysporaceae</taxon>
        <taxon>Actinopolyspora</taxon>
    </lineage>
</organism>
<dbReference type="GO" id="GO:0016837">
    <property type="term" value="F:carbon-oxygen lyase activity, acting on polysaccharides"/>
    <property type="evidence" value="ECO:0007669"/>
    <property type="project" value="TreeGrafter"/>
</dbReference>
<evidence type="ECO:0000256" key="1">
    <source>
        <dbReference type="ARBA" id="ARBA00004613"/>
    </source>
</evidence>
<feature type="compositionally biased region" description="Basic and acidic residues" evidence="4">
    <location>
        <begin position="520"/>
        <end position="529"/>
    </location>
</feature>